<reference evidence="3 4" key="1">
    <citation type="submission" date="2015-08" db="EMBL/GenBank/DDBJ databases">
        <title>The genome of the Asian arowana (Scleropages formosus).</title>
        <authorList>
            <person name="Tan M.H."/>
            <person name="Gan H.M."/>
            <person name="Croft L.J."/>
            <person name="Austin C.M."/>
        </authorList>
    </citation>
    <scope>NUCLEOTIDE SEQUENCE [LARGE SCALE GENOMIC DNA]</scope>
    <source>
        <strain evidence="3">Aro1</strain>
    </source>
</reference>
<sequence>MRLRLNSSGLFQRARSTGPCSNRTRGPERVILLAETVRRGRQKYRDILQVTDVIHDPRREAPLPKVVFHDPYRFKKRTEVFIAAEGIHTRQFTCCGKQGRKTLLQFS</sequence>
<accession>A0A0P7V157</accession>
<dbReference type="SUPFAM" id="SSF50249">
    <property type="entry name" value="Nucleic acid-binding proteins"/>
    <property type="match status" value="1"/>
</dbReference>
<dbReference type="InterPro" id="IPR022666">
    <property type="entry name" value="Ribosomal_uL2_RNA-bd_dom"/>
</dbReference>
<gene>
    <name evidence="3" type="ORF">Z043_104298</name>
</gene>
<dbReference type="InterPro" id="IPR012340">
    <property type="entry name" value="NA-bd_OB-fold"/>
</dbReference>
<dbReference type="AlphaFoldDB" id="A0A0P7V157"/>
<organism evidence="3 4">
    <name type="scientific">Scleropages formosus</name>
    <name type="common">Asian bonytongue</name>
    <name type="synonym">Osteoglossum formosum</name>
    <dbReference type="NCBI Taxonomy" id="113540"/>
    <lineage>
        <taxon>Eukaryota</taxon>
        <taxon>Metazoa</taxon>
        <taxon>Chordata</taxon>
        <taxon>Craniata</taxon>
        <taxon>Vertebrata</taxon>
        <taxon>Euteleostomi</taxon>
        <taxon>Actinopterygii</taxon>
        <taxon>Neopterygii</taxon>
        <taxon>Teleostei</taxon>
        <taxon>Osteoglossocephala</taxon>
        <taxon>Osteoglossomorpha</taxon>
        <taxon>Osteoglossiformes</taxon>
        <taxon>Osteoglossidae</taxon>
        <taxon>Scleropages</taxon>
    </lineage>
</organism>
<dbReference type="Pfam" id="PF00181">
    <property type="entry name" value="Ribosomal_L2_N"/>
    <property type="match status" value="1"/>
</dbReference>
<dbReference type="STRING" id="113540.ENSSFOP00015011743"/>
<comment type="caution">
    <text evidence="3">The sequence shown here is derived from an EMBL/GenBank/DDBJ whole genome shotgun (WGS) entry which is preliminary data.</text>
</comment>
<dbReference type="Gene3D" id="2.40.50.140">
    <property type="entry name" value="Nucleic acid-binding proteins"/>
    <property type="match status" value="1"/>
</dbReference>
<evidence type="ECO:0000259" key="2">
    <source>
        <dbReference type="Pfam" id="PF00181"/>
    </source>
</evidence>
<evidence type="ECO:0000256" key="1">
    <source>
        <dbReference type="SAM" id="MobiDB-lite"/>
    </source>
</evidence>
<proteinExistence type="predicted"/>
<feature type="domain" description="Large ribosomal subunit protein uL2 RNA-binding" evidence="2">
    <location>
        <begin position="41"/>
        <end position="92"/>
    </location>
</feature>
<evidence type="ECO:0000313" key="4">
    <source>
        <dbReference type="Proteomes" id="UP000034805"/>
    </source>
</evidence>
<dbReference type="EMBL" id="JARO02001140">
    <property type="protein sequence ID" value="KPP76360.1"/>
    <property type="molecule type" value="Genomic_DNA"/>
</dbReference>
<feature type="compositionally biased region" description="Polar residues" evidence="1">
    <location>
        <begin position="1"/>
        <end position="24"/>
    </location>
</feature>
<name>A0A0P7V157_SCLFO</name>
<protein>
    <recommendedName>
        <fullName evidence="2">Large ribosomal subunit protein uL2 RNA-binding domain-containing protein</fullName>
    </recommendedName>
</protein>
<feature type="region of interest" description="Disordered" evidence="1">
    <location>
        <begin position="1"/>
        <end position="25"/>
    </location>
</feature>
<dbReference type="Proteomes" id="UP000034805">
    <property type="component" value="Unassembled WGS sequence"/>
</dbReference>
<evidence type="ECO:0000313" key="3">
    <source>
        <dbReference type="EMBL" id="KPP76360.1"/>
    </source>
</evidence>